<gene>
    <name evidence="8" type="ORF">EX30DRAFT_342231</name>
</gene>
<dbReference type="InterPro" id="IPR007632">
    <property type="entry name" value="Anoctamin"/>
</dbReference>
<dbReference type="Proteomes" id="UP000298138">
    <property type="component" value="Unassembled WGS sequence"/>
</dbReference>
<feature type="transmembrane region" description="Helical" evidence="5">
    <location>
        <begin position="290"/>
        <end position="314"/>
    </location>
</feature>
<dbReference type="Pfam" id="PF20877">
    <property type="entry name" value="Anoctamin_N"/>
    <property type="match status" value="1"/>
</dbReference>
<dbReference type="GO" id="GO:0016020">
    <property type="term" value="C:membrane"/>
    <property type="evidence" value="ECO:0007669"/>
    <property type="project" value="UniProtKB-SubCell"/>
</dbReference>
<dbReference type="PANTHER" id="PTHR12308:SF73">
    <property type="entry name" value="ANOCTAMIN"/>
    <property type="match status" value="1"/>
</dbReference>
<sequence length="697" mass="78625">MSVKPSIAPGTPANMGVDYVISYDYAAAKDKAEATGQFTKLINAVHNVGMRTEVRDGSQGKVLVFVSIRSEQKLVGAVYRSRVKDWLHGVRPAAPDKETQRSLDAEPLTEAERLRIVHAMLTQPTSDGGAGITPGKGEWTLVESIFPLHDSEFNKEWMKEWSTKWHVTPEDLRKLRDMYGEKVGFYFAFLQSYFSFLIVAAAVGAGAFFLLPQYSTFFAVANCLWSVIFVEYWKRQEVDLAVTWNVRNVSLLQHKRARFQPEGETQDPVTGEVVKVFPAWKRLLRQALQIPFALGASVILSAIYAVVFSIEIMITEVYNGPFKSILVFLPSVLLSVFVPMIIGVLTNVASRLTDFENYENESSYEAAMTQKVFVFNFICSYVPIFLTAFIYIPFGNVIVPRLDILGLMTEATEDDKASIFQVNPDRLRKQVFYFTVTAQAVNLAMETIVPVFKRKALKKATEIRNKRSNKAPASPIDHEDEKDFLTRVRNEAELSTYDVTDDLREMCMQFGYLSLFATVWPLAPVSFLINNWIELRSDAAKICIEMKRPVPYRADSIGPWLNNLGFLAWMGSITSAALVYMFSTPVAGQELPTALTVSGLLAAIFVSEHIYFIAGWAVRLALSKLDSPGLVKERQERYIVRKRFLEESVGVDRETEGKEGVLEQLGRSAYKFWDRQHGVEEAVEAGKLIILEEKKTQ</sequence>
<dbReference type="STRING" id="341454.A0A4S2MSZ0"/>
<evidence type="ECO:0000256" key="5">
    <source>
        <dbReference type="SAM" id="Phobius"/>
    </source>
</evidence>
<organism evidence="8 9">
    <name type="scientific">Ascodesmis nigricans</name>
    <dbReference type="NCBI Taxonomy" id="341454"/>
    <lineage>
        <taxon>Eukaryota</taxon>
        <taxon>Fungi</taxon>
        <taxon>Dikarya</taxon>
        <taxon>Ascomycota</taxon>
        <taxon>Pezizomycotina</taxon>
        <taxon>Pezizomycetes</taxon>
        <taxon>Pezizales</taxon>
        <taxon>Ascodesmidaceae</taxon>
        <taxon>Ascodesmis</taxon>
    </lineage>
</organism>
<accession>A0A4S2MSZ0</accession>
<evidence type="ECO:0000256" key="2">
    <source>
        <dbReference type="ARBA" id="ARBA00022692"/>
    </source>
</evidence>
<feature type="domain" description="Anoctamin transmembrane" evidence="6">
    <location>
        <begin position="176"/>
        <end position="635"/>
    </location>
</feature>
<dbReference type="PANTHER" id="PTHR12308">
    <property type="entry name" value="ANOCTAMIN"/>
    <property type="match status" value="1"/>
</dbReference>
<feature type="transmembrane region" description="Helical" evidence="5">
    <location>
        <begin position="373"/>
        <end position="394"/>
    </location>
</feature>
<proteinExistence type="predicted"/>
<evidence type="ECO:0000313" key="9">
    <source>
        <dbReference type="Proteomes" id="UP000298138"/>
    </source>
</evidence>
<dbReference type="Pfam" id="PF04547">
    <property type="entry name" value="Anoctamin"/>
    <property type="match status" value="1"/>
</dbReference>
<evidence type="ECO:0000256" key="3">
    <source>
        <dbReference type="ARBA" id="ARBA00022989"/>
    </source>
</evidence>
<dbReference type="AlphaFoldDB" id="A0A4S2MSZ0"/>
<keyword evidence="4 5" id="KW-0472">Membrane</keyword>
<dbReference type="InterPro" id="IPR049456">
    <property type="entry name" value="Anoctamin_N_fung"/>
</dbReference>
<feature type="transmembrane region" description="Helical" evidence="5">
    <location>
        <begin position="594"/>
        <end position="618"/>
    </location>
</feature>
<dbReference type="GO" id="GO:0032541">
    <property type="term" value="C:cortical endoplasmic reticulum"/>
    <property type="evidence" value="ECO:0007669"/>
    <property type="project" value="TreeGrafter"/>
</dbReference>
<feature type="transmembrane region" description="Helical" evidence="5">
    <location>
        <begin position="560"/>
        <end position="582"/>
    </location>
</feature>
<evidence type="ECO:0000256" key="4">
    <source>
        <dbReference type="ARBA" id="ARBA00023136"/>
    </source>
</evidence>
<feature type="transmembrane region" description="Helical" evidence="5">
    <location>
        <begin position="214"/>
        <end position="233"/>
    </location>
</feature>
<dbReference type="InterPro" id="IPR049452">
    <property type="entry name" value="Anoctamin_TM"/>
</dbReference>
<evidence type="ECO:0000256" key="1">
    <source>
        <dbReference type="ARBA" id="ARBA00004141"/>
    </source>
</evidence>
<keyword evidence="3 5" id="KW-1133">Transmembrane helix</keyword>
<evidence type="ECO:0000259" key="7">
    <source>
        <dbReference type="Pfam" id="PF20877"/>
    </source>
</evidence>
<feature type="transmembrane region" description="Helical" evidence="5">
    <location>
        <begin position="510"/>
        <end position="529"/>
    </location>
</feature>
<name>A0A4S2MSZ0_9PEZI</name>
<comment type="subcellular location">
    <subcellularLocation>
        <location evidence="1">Membrane</location>
        <topology evidence="1">Multi-pass membrane protein</topology>
    </subcellularLocation>
</comment>
<protein>
    <submittedName>
        <fullName evidence="8">DUF590-domain-containing protein</fullName>
    </submittedName>
</protein>
<keyword evidence="2 5" id="KW-0812">Transmembrane</keyword>
<dbReference type="OrthoDB" id="296386at2759"/>
<feature type="transmembrane region" description="Helical" evidence="5">
    <location>
        <begin position="431"/>
        <end position="452"/>
    </location>
</feature>
<feature type="transmembrane region" description="Helical" evidence="5">
    <location>
        <begin position="326"/>
        <end position="352"/>
    </location>
</feature>
<evidence type="ECO:0000313" key="8">
    <source>
        <dbReference type="EMBL" id="TGZ79594.1"/>
    </source>
</evidence>
<keyword evidence="9" id="KW-1185">Reference proteome</keyword>
<evidence type="ECO:0000259" key="6">
    <source>
        <dbReference type="Pfam" id="PF04547"/>
    </source>
</evidence>
<feature type="transmembrane region" description="Helical" evidence="5">
    <location>
        <begin position="183"/>
        <end position="208"/>
    </location>
</feature>
<dbReference type="GO" id="GO:0005254">
    <property type="term" value="F:chloride channel activity"/>
    <property type="evidence" value="ECO:0007669"/>
    <property type="project" value="TreeGrafter"/>
</dbReference>
<dbReference type="EMBL" id="ML220130">
    <property type="protein sequence ID" value="TGZ79594.1"/>
    <property type="molecule type" value="Genomic_DNA"/>
</dbReference>
<feature type="domain" description="Anoctamin alpha-beta plait" evidence="7">
    <location>
        <begin position="16"/>
        <end position="142"/>
    </location>
</feature>
<dbReference type="InParanoid" id="A0A4S2MSZ0"/>
<reference evidence="8 9" key="1">
    <citation type="submission" date="2019-04" db="EMBL/GenBank/DDBJ databases">
        <title>Comparative genomics and transcriptomics to analyze fruiting body development in filamentous ascomycetes.</title>
        <authorList>
            <consortium name="DOE Joint Genome Institute"/>
            <person name="Lutkenhaus R."/>
            <person name="Traeger S."/>
            <person name="Breuer J."/>
            <person name="Kuo A."/>
            <person name="Lipzen A."/>
            <person name="Pangilinan J."/>
            <person name="Dilworth D."/>
            <person name="Sandor L."/>
            <person name="Poggeler S."/>
            <person name="Barry K."/>
            <person name="Grigoriev I.V."/>
            <person name="Nowrousian M."/>
        </authorList>
    </citation>
    <scope>NUCLEOTIDE SEQUENCE [LARGE SCALE GENOMIC DNA]</scope>
    <source>
        <strain evidence="8 9">CBS 389.68</strain>
    </source>
</reference>